<evidence type="ECO:0000313" key="7">
    <source>
        <dbReference type="EMBL" id="PIR07464.1"/>
    </source>
</evidence>
<feature type="transmembrane region" description="Helical" evidence="6">
    <location>
        <begin position="342"/>
        <end position="363"/>
    </location>
</feature>
<organism evidence="7 8">
    <name type="scientific">Candidatus Jorgensenbacteria bacterium CG11_big_fil_rev_8_21_14_0_20_38_23</name>
    <dbReference type="NCBI Taxonomy" id="1974594"/>
    <lineage>
        <taxon>Bacteria</taxon>
        <taxon>Candidatus Joergenseniibacteriota</taxon>
    </lineage>
</organism>
<feature type="transmembrane region" description="Helical" evidence="6">
    <location>
        <begin position="394"/>
        <end position="415"/>
    </location>
</feature>
<dbReference type="Proteomes" id="UP000228867">
    <property type="component" value="Unassembled WGS sequence"/>
</dbReference>
<dbReference type="CDD" id="cd13128">
    <property type="entry name" value="MATE_Wzx_like"/>
    <property type="match status" value="1"/>
</dbReference>
<evidence type="ECO:0000256" key="3">
    <source>
        <dbReference type="ARBA" id="ARBA00022692"/>
    </source>
</evidence>
<feature type="transmembrane region" description="Helical" evidence="6">
    <location>
        <begin position="427"/>
        <end position="446"/>
    </location>
</feature>
<feature type="transmembrane region" description="Helical" evidence="6">
    <location>
        <begin position="308"/>
        <end position="330"/>
    </location>
</feature>
<dbReference type="InterPro" id="IPR002797">
    <property type="entry name" value="Polysacc_synth"/>
</dbReference>
<dbReference type="PANTHER" id="PTHR30250">
    <property type="entry name" value="PST FAMILY PREDICTED COLANIC ACID TRANSPORTER"/>
    <property type="match status" value="1"/>
</dbReference>
<evidence type="ECO:0000256" key="5">
    <source>
        <dbReference type="ARBA" id="ARBA00023136"/>
    </source>
</evidence>
<feature type="transmembrane region" description="Helical" evidence="6">
    <location>
        <begin position="55"/>
        <end position="75"/>
    </location>
</feature>
<keyword evidence="4 6" id="KW-1133">Transmembrane helix</keyword>
<name>A0A2H0NF21_9BACT</name>
<sequence length="490" mass="54865">MFQKIKSWLLENRNFRQTIMKNTFWLTVSNVLGRVIKAVLIIFAARILGVASYGIFSYALSLAAFFTIFSDIGLGPILTRETAKKTLPREYFSTTLTIKFALVSFSVLLVIFVAPFFTKIPEAINLLPIVALLIFFDSLRDFSYSLTRAWEKMEWEALISIFTNVAITVLGILILLLWPTNKNLVIGYTLGSALGLMASIFVLRRRFLQSFKFIFNKNLAKKIFQEAWPFALLGFLGGIMINTDTLMLGWMKTASDLGYYAAAQRPVQFLYLIPAIIATAVFPTFSRLAGKDNNKFRSLLEKSIRSSLLFAIPITLGGLILAPQIISLLFGNSYLPATTAFIFLLLTILLTFPGTLIGNAIFAHNKQQQFIGYLALGALGNVVFNAVLIPPFGISGAAFATILAQTLAIGFNWKNMKKINNFQTLKYLPRIVLAGLLMTGLVFILKIWGVNIIINILIAAPFYFLCLYWLKEPLFALFNFPAIIKKLIVK</sequence>
<feature type="transmembrane region" description="Helical" evidence="6">
    <location>
        <begin position="96"/>
        <end position="117"/>
    </location>
</feature>
<gene>
    <name evidence="7" type="ORF">COV54_00920</name>
</gene>
<evidence type="ECO:0000256" key="6">
    <source>
        <dbReference type="SAM" id="Phobius"/>
    </source>
</evidence>
<protein>
    <submittedName>
        <fullName evidence="7">Uncharacterized protein</fullName>
    </submittedName>
</protein>
<feature type="transmembrane region" description="Helical" evidence="6">
    <location>
        <begin position="184"/>
        <end position="203"/>
    </location>
</feature>
<keyword evidence="2" id="KW-1003">Cell membrane</keyword>
<dbReference type="InterPro" id="IPR050833">
    <property type="entry name" value="Poly_Biosynth_Transport"/>
</dbReference>
<comment type="caution">
    <text evidence="7">The sequence shown here is derived from an EMBL/GenBank/DDBJ whole genome shotgun (WGS) entry which is preliminary data.</text>
</comment>
<feature type="transmembrane region" description="Helical" evidence="6">
    <location>
        <begin position="370"/>
        <end position="388"/>
    </location>
</feature>
<reference evidence="7 8" key="1">
    <citation type="submission" date="2017-09" db="EMBL/GenBank/DDBJ databases">
        <title>Depth-based differentiation of microbial function through sediment-hosted aquifers and enrichment of novel symbionts in the deep terrestrial subsurface.</title>
        <authorList>
            <person name="Probst A.J."/>
            <person name="Ladd B."/>
            <person name="Jarett J.K."/>
            <person name="Geller-Mcgrath D.E."/>
            <person name="Sieber C.M."/>
            <person name="Emerson J.B."/>
            <person name="Anantharaman K."/>
            <person name="Thomas B.C."/>
            <person name="Malmstrom R."/>
            <person name="Stieglmeier M."/>
            <person name="Klingl A."/>
            <person name="Woyke T."/>
            <person name="Ryan C.M."/>
            <person name="Banfield J.F."/>
        </authorList>
    </citation>
    <scope>NUCLEOTIDE SEQUENCE [LARGE SCALE GENOMIC DNA]</scope>
    <source>
        <strain evidence="7">CG11_big_fil_rev_8_21_14_0_20_38_23</strain>
    </source>
</reference>
<evidence type="ECO:0000256" key="4">
    <source>
        <dbReference type="ARBA" id="ARBA00022989"/>
    </source>
</evidence>
<evidence type="ECO:0000256" key="1">
    <source>
        <dbReference type="ARBA" id="ARBA00004651"/>
    </source>
</evidence>
<evidence type="ECO:0000256" key="2">
    <source>
        <dbReference type="ARBA" id="ARBA00022475"/>
    </source>
</evidence>
<evidence type="ECO:0000313" key="8">
    <source>
        <dbReference type="Proteomes" id="UP000228867"/>
    </source>
</evidence>
<dbReference type="PANTHER" id="PTHR30250:SF11">
    <property type="entry name" value="O-ANTIGEN TRANSPORTER-RELATED"/>
    <property type="match status" value="1"/>
</dbReference>
<feature type="transmembrane region" description="Helical" evidence="6">
    <location>
        <begin position="23"/>
        <end position="49"/>
    </location>
</feature>
<feature type="transmembrane region" description="Helical" evidence="6">
    <location>
        <begin position="227"/>
        <end position="249"/>
    </location>
</feature>
<dbReference type="Pfam" id="PF01943">
    <property type="entry name" value="Polysacc_synt"/>
    <property type="match status" value="1"/>
</dbReference>
<accession>A0A2H0NF21</accession>
<feature type="transmembrane region" description="Helical" evidence="6">
    <location>
        <begin position="452"/>
        <end position="470"/>
    </location>
</feature>
<dbReference type="GO" id="GO:0005886">
    <property type="term" value="C:plasma membrane"/>
    <property type="evidence" value="ECO:0007669"/>
    <property type="project" value="UniProtKB-SubCell"/>
</dbReference>
<feature type="transmembrane region" description="Helical" evidence="6">
    <location>
        <begin position="123"/>
        <end position="143"/>
    </location>
</feature>
<comment type="subcellular location">
    <subcellularLocation>
        <location evidence="1">Cell membrane</location>
        <topology evidence="1">Multi-pass membrane protein</topology>
    </subcellularLocation>
</comment>
<feature type="transmembrane region" description="Helical" evidence="6">
    <location>
        <begin position="269"/>
        <end position="288"/>
    </location>
</feature>
<dbReference type="EMBL" id="PCWR01000021">
    <property type="protein sequence ID" value="PIR07464.1"/>
    <property type="molecule type" value="Genomic_DNA"/>
</dbReference>
<feature type="transmembrane region" description="Helical" evidence="6">
    <location>
        <begin position="155"/>
        <end position="178"/>
    </location>
</feature>
<keyword evidence="5 6" id="KW-0472">Membrane</keyword>
<proteinExistence type="predicted"/>
<dbReference type="AlphaFoldDB" id="A0A2H0NF21"/>
<keyword evidence="3 6" id="KW-0812">Transmembrane</keyword>